<reference evidence="1 2" key="1">
    <citation type="journal article" date="2022" name="Nat. Plants">
        <title>Genomes of leafy and leafless Platanthera orchids illuminate the evolution of mycoheterotrophy.</title>
        <authorList>
            <person name="Li M.H."/>
            <person name="Liu K.W."/>
            <person name="Li Z."/>
            <person name="Lu H.C."/>
            <person name="Ye Q.L."/>
            <person name="Zhang D."/>
            <person name="Wang J.Y."/>
            <person name="Li Y.F."/>
            <person name="Zhong Z.M."/>
            <person name="Liu X."/>
            <person name="Yu X."/>
            <person name="Liu D.K."/>
            <person name="Tu X.D."/>
            <person name="Liu B."/>
            <person name="Hao Y."/>
            <person name="Liao X.Y."/>
            <person name="Jiang Y.T."/>
            <person name="Sun W.H."/>
            <person name="Chen J."/>
            <person name="Chen Y.Q."/>
            <person name="Ai Y."/>
            <person name="Zhai J.W."/>
            <person name="Wu S.S."/>
            <person name="Zhou Z."/>
            <person name="Hsiao Y.Y."/>
            <person name="Wu W.L."/>
            <person name="Chen Y.Y."/>
            <person name="Lin Y.F."/>
            <person name="Hsu J.L."/>
            <person name="Li C.Y."/>
            <person name="Wang Z.W."/>
            <person name="Zhao X."/>
            <person name="Zhong W.Y."/>
            <person name="Ma X.K."/>
            <person name="Ma L."/>
            <person name="Huang J."/>
            <person name="Chen G.Z."/>
            <person name="Huang M.Z."/>
            <person name="Huang L."/>
            <person name="Peng D.H."/>
            <person name="Luo Y.B."/>
            <person name="Zou S.Q."/>
            <person name="Chen S.P."/>
            <person name="Lan S."/>
            <person name="Tsai W.C."/>
            <person name="Van de Peer Y."/>
            <person name="Liu Z.J."/>
        </authorList>
    </citation>
    <scope>NUCLEOTIDE SEQUENCE [LARGE SCALE GENOMIC DNA]</scope>
    <source>
        <strain evidence="1">Lor288</strain>
    </source>
</reference>
<name>A0ABR2LFU4_9ASPA</name>
<keyword evidence="2" id="KW-1185">Reference proteome</keyword>
<evidence type="ECO:0000313" key="1">
    <source>
        <dbReference type="EMBL" id="KAK8939900.1"/>
    </source>
</evidence>
<proteinExistence type="predicted"/>
<dbReference type="Proteomes" id="UP001412067">
    <property type="component" value="Unassembled WGS sequence"/>
</dbReference>
<dbReference type="PANTHER" id="PTHR33052">
    <property type="entry name" value="DUF4228 DOMAIN PROTEIN-RELATED"/>
    <property type="match status" value="1"/>
</dbReference>
<evidence type="ECO:0008006" key="3">
    <source>
        <dbReference type="Google" id="ProtNLM"/>
    </source>
</evidence>
<protein>
    <recommendedName>
        <fullName evidence="3">Late endosomal/lysosomal adaptor and MAPK and MTOR activator 5</fullName>
    </recommendedName>
</protein>
<dbReference type="InterPro" id="IPR025322">
    <property type="entry name" value="PADRE_dom"/>
</dbReference>
<sequence>MGCFSSSLLSAVDDDGGFPTAMVVTTDGSLIDYDAGITAAEVIARTARDSALCNSDKIFIDSYPPAAPPGEMLEQGQIYFLLPATELRRRLTGEVVAALAIRASEALQKAQEKHGTRRRIKVAPCAAEVFHRDSGGGGNLRRWPAAISNLQCG</sequence>
<comment type="caution">
    <text evidence="1">The sequence shown here is derived from an EMBL/GenBank/DDBJ whole genome shotgun (WGS) entry which is preliminary data.</text>
</comment>
<accession>A0ABR2LFU4</accession>
<dbReference type="EMBL" id="JBBWWR010000020">
    <property type="protein sequence ID" value="KAK8939900.1"/>
    <property type="molecule type" value="Genomic_DNA"/>
</dbReference>
<gene>
    <name evidence="1" type="ORF">KSP40_PGU013114</name>
</gene>
<dbReference type="Pfam" id="PF14009">
    <property type="entry name" value="PADRE"/>
    <property type="match status" value="1"/>
</dbReference>
<evidence type="ECO:0000313" key="2">
    <source>
        <dbReference type="Proteomes" id="UP001412067"/>
    </source>
</evidence>
<organism evidence="1 2">
    <name type="scientific">Platanthera guangdongensis</name>
    <dbReference type="NCBI Taxonomy" id="2320717"/>
    <lineage>
        <taxon>Eukaryota</taxon>
        <taxon>Viridiplantae</taxon>
        <taxon>Streptophyta</taxon>
        <taxon>Embryophyta</taxon>
        <taxon>Tracheophyta</taxon>
        <taxon>Spermatophyta</taxon>
        <taxon>Magnoliopsida</taxon>
        <taxon>Liliopsida</taxon>
        <taxon>Asparagales</taxon>
        <taxon>Orchidaceae</taxon>
        <taxon>Orchidoideae</taxon>
        <taxon>Orchideae</taxon>
        <taxon>Orchidinae</taxon>
        <taxon>Platanthera</taxon>
    </lineage>
</organism>